<dbReference type="EMBL" id="CP053892">
    <property type="protein sequence ID" value="QKG20127.1"/>
    <property type="molecule type" value="Genomic_DNA"/>
</dbReference>
<name>A0A7D4A486_ACTVE</name>
<keyword evidence="2" id="KW-1185">Reference proteome</keyword>
<proteinExistence type="predicted"/>
<gene>
    <name evidence="1" type="ORF">ACTIVE_1763</name>
</gene>
<protein>
    <submittedName>
        <fullName evidence="1">Uncharacterized protein</fullName>
    </submittedName>
</protein>
<dbReference type="AlphaFoldDB" id="A0A7D4A486"/>
<dbReference type="Proteomes" id="UP000501240">
    <property type="component" value="Chromosome"/>
</dbReference>
<organism evidence="1 2">
    <name type="scientific">Actinomadura verrucosospora</name>
    <dbReference type="NCBI Taxonomy" id="46165"/>
    <lineage>
        <taxon>Bacteria</taxon>
        <taxon>Bacillati</taxon>
        <taxon>Actinomycetota</taxon>
        <taxon>Actinomycetes</taxon>
        <taxon>Streptosporangiales</taxon>
        <taxon>Thermomonosporaceae</taxon>
        <taxon>Actinomadura</taxon>
    </lineage>
</organism>
<reference evidence="1 2" key="1">
    <citation type="submission" date="2020-05" db="EMBL/GenBank/DDBJ databases">
        <title>Actinomadura verrucosospora NRRL-B18236 (PFL_A860) Genome sequencing and assembly.</title>
        <authorList>
            <person name="Samborskyy M."/>
        </authorList>
    </citation>
    <scope>NUCLEOTIDE SEQUENCE [LARGE SCALE GENOMIC DNA]</scope>
    <source>
        <strain evidence="1 2">NRRL:B18236</strain>
    </source>
</reference>
<evidence type="ECO:0000313" key="2">
    <source>
        <dbReference type="Proteomes" id="UP000501240"/>
    </source>
</evidence>
<sequence>MQLAGEEFGALIRVGFVIDHVLESSDSLAMRT</sequence>
<evidence type="ECO:0000313" key="1">
    <source>
        <dbReference type="EMBL" id="QKG20127.1"/>
    </source>
</evidence>
<accession>A0A7D4A486</accession>